<dbReference type="AlphaFoldDB" id="A0AA48KCM4"/>
<dbReference type="SMART" id="SM00749">
    <property type="entry name" value="BON"/>
    <property type="match status" value="3"/>
</dbReference>
<dbReference type="RefSeq" id="WP_243333298.1">
    <property type="nucleotide sequence ID" value="NZ_AP027081.1"/>
</dbReference>
<accession>A0AA48KCM4</accession>
<feature type="domain" description="BON" evidence="2">
    <location>
        <begin position="30"/>
        <end position="98"/>
    </location>
</feature>
<reference evidence="3" key="1">
    <citation type="journal article" date="2023" name="Int. J. Syst. Evol. Microbiol.">
        <title>Mesoterricola silvestris gen. nov., sp. nov., Mesoterricola sediminis sp. nov., Geothrix oryzae sp. nov., Geothrix edaphica sp. nov., Geothrix rubra sp. nov., and Geothrix limicola sp. nov., six novel members of Acidobacteriota isolated from soils.</title>
        <authorList>
            <person name="Itoh H."/>
            <person name="Sugisawa Y."/>
            <person name="Mise K."/>
            <person name="Xu Z."/>
            <person name="Kuniyasu M."/>
            <person name="Ushijima N."/>
            <person name="Kawano K."/>
            <person name="Kobayashi E."/>
            <person name="Shiratori Y."/>
            <person name="Masuda Y."/>
            <person name="Senoo K."/>
        </authorList>
    </citation>
    <scope>NUCLEOTIDE SEQUENCE</scope>
    <source>
        <strain evidence="3">W786</strain>
    </source>
</reference>
<gene>
    <name evidence="3" type="ORF">METESE_11630</name>
</gene>
<evidence type="ECO:0000313" key="3">
    <source>
        <dbReference type="EMBL" id="BDU76205.1"/>
    </source>
</evidence>
<organism evidence="3 4">
    <name type="scientific">Mesoterricola sediminis</name>
    <dbReference type="NCBI Taxonomy" id="2927980"/>
    <lineage>
        <taxon>Bacteria</taxon>
        <taxon>Pseudomonadati</taxon>
        <taxon>Acidobacteriota</taxon>
        <taxon>Holophagae</taxon>
        <taxon>Holophagales</taxon>
        <taxon>Holophagaceae</taxon>
        <taxon>Mesoterricola</taxon>
    </lineage>
</organism>
<keyword evidence="4" id="KW-1185">Reference proteome</keyword>
<feature type="domain" description="BON" evidence="2">
    <location>
        <begin position="185"/>
        <end position="253"/>
    </location>
</feature>
<name>A0AA48KCM4_9BACT</name>
<protein>
    <recommendedName>
        <fullName evidence="2">BON domain-containing protein</fullName>
    </recommendedName>
</protein>
<evidence type="ECO:0000313" key="4">
    <source>
        <dbReference type="Proteomes" id="UP001228113"/>
    </source>
</evidence>
<feature type="chain" id="PRO_5041427657" description="BON domain-containing protein" evidence="1">
    <location>
        <begin position="27"/>
        <end position="254"/>
    </location>
</feature>
<evidence type="ECO:0000256" key="1">
    <source>
        <dbReference type="SAM" id="SignalP"/>
    </source>
</evidence>
<dbReference type="EMBL" id="AP027081">
    <property type="protein sequence ID" value="BDU76205.1"/>
    <property type="molecule type" value="Genomic_DNA"/>
</dbReference>
<dbReference type="Gene3D" id="3.30.1340.30">
    <property type="match status" value="3"/>
</dbReference>
<proteinExistence type="predicted"/>
<dbReference type="Pfam" id="PF04972">
    <property type="entry name" value="BON"/>
    <property type="match status" value="3"/>
</dbReference>
<feature type="signal peptide" evidence="1">
    <location>
        <begin position="1"/>
        <end position="26"/>
    </location>
</feature>
<dbReference type="InterPro" id="IPR007055">
    <property type="entry name" value="BON_dom"/>
</dbReference>
<dbReference type="PROSITE" id="PS50914">
    <property type="entry name" value="BON"/>
    <property type="match status" value="3"/>
</dbReference>
<dbReference type="Proteomes" id="UP001228113">
    <property type="component" value="Chromosome"/>
</dbReference>
<dbReference type="InterPro" id="IPR014004">
    <property type="entry name" value="Transpt-assoc_nodulatn_dom_bac"/>
</dbReference>
<sequence>MRKIPRLHAALLVPVLLAAAAPTVLRASEGDARLVSRIKSSYNFKNYLANDDISISADDGVVTLSGKVGQDYHRSLAEATAADTPGVKSVRNELKVSSEPLSERSDGWITLKVKANLMFHKNVSASGTEVETRDGVVILRGRADSPDQRELTATYARDVDGVKDVRNEMTVDRGARKETFGDKVDDASITAQIKTSLLLHHSTHALDTRVKTRDGVVTLRGEAKNQAEKELVGKLAADTRGVKHVDNQMTVRPS</sequence>
<feature type="domain" description="BON" evidence="2">
    <location>
        <begin position="105"/>
        <end position="173"/>
    </location>
</feature>
<dbReference type="PANTHER" id="PTHR34606:SF15">
    <property type="entry name" value="BON DOMAIN-CONTAINING PROTEIN"/>
    <property type="match status" value="1"/>
</dbReference>
<dbReference type="PANTHER" id="PTHR34606">
    <property type="entry name" value="BON DOMAIN-CONTAINING PROTEIN"/>
    <property type="match status" value="1"/>
</dbReference>
<dbReference type="InterPro" id="IPR051686">
    <property type="entry name" value="Lipoprotein_DolP"/>
</dbReference>
<dbReference type="KEGG" id="msea:METESE_11630"/>
<keyword evidence="1" id="KW-0732">Signal</keyword>
<evidence type="ECO:0000259" key="2">
    <source>
        <dbReference type="PROSITE" id="PS50914"/>
    </source>
</evidence>